<keyword evidence="2" id="KW-1185">Reference proteome</keyword>
<reference evidence="1 2" key="1">
    <citation type="submission" date="2018-03" db="EMBL/GenBank/DDBJ databases">
        <title>Genome sequencing of Ottowia sp.</title>
        <authorList>
            <person name="Kim S.-J."/>
            <person name="Heo J."/>
            <person name="Kwon S.-W."/>
        </authorList>
    </citation>
    <scope>NUCLEOTIDE SEQUENCE [LARGE SCALE GENOMIC DNA]</scope>
    <source>
        <strain evidence="1 2">KADR8-3</strain>
    </source>
</reference>
<dbReference type="InterPro" id="IPR010323">
    <property type="entry name" value="DUF924"/>
</dbReference>
<dbReference type="Gene3D" id="1.25.40.10">
    <property type="entry name" value="Tetratricopeptide repeat domain"/>
    <property type="match status" value="1"/>
</dbReference>
<dbReference type="InterPro" id="IPR011990">
    <property type="entry name" value="TPR-like_helical_dom_sf"/>
</dbReference>
<dbReference type="OrthoDB" id="7593450at2"/>
<protein>
    <submittedName>
        <fullName evidence="1">DUF924 domain-containing protein</fullName>
    </submittedName>
</protein>
<sequence length="209" mass="23093">MQAENPARSPIATPQDVLAFWLGAYPLNADAMARVQQQWFQKNDAFDAELRQRFTATIDAALAGGLADWPATDEGWLAKLIVLDQFTRNAFRGQAKSFAGDPLALQTAMEGIQAGQDQSLPPMARIFAYLPLEHAEDPLMQARSVALFDVLATAPQAEPRAFFANTADYARRHQEVIERFGRFPHRNAILGRTSTAQELDYLAQPGSGF</sequence>
<proteinExistence type="predicted"/>
<dbReference type="EMBL" id="CP027666">
    <property type="protein sequence ID" value="AVO34213.1"/>
    <property type="molecule type" value="Genomic_DNA"/>
</dbReference>
<name>A0A2S0MER7_9BURK</name>
<gene>
    <name evidence="1" type="ORF">C6570_08160</name>
</gene>
<evidence type="ECO:0000313" key="2">
    <source>
        <dbReference type="Proteomes" id="UP000239709"/>
    </source>
</evidence>
<dbReference type="Proteomes" id="UP000239709">
    <property type="component" value="Chromosome"/>
</dbReference>
<dbReference type="Gene3D" id="1.20.58.320">
    <property type="entry name" value="TPR-like"/>
    <property type="match status" value="1"/>
</dbReference>
<evidence type="ECO:0000313" key="1">
    <source>
        <dbReference type="EMBL" id="AVO34213.1"/>
    </source>
</evidence>
<accession>A0A2S0MER7</accession>
<dbReference type="Pfam" id="PF06041">
    <property type="entry name" value="DUF924"/>
    <property type="match status" value="1"/>
</dbReference>
<organism evidence="1 2">
    <name type="scientific">Ottowia oryzae</name>
    <dbReference type="NCBI Taxonomy" id="2109914"/>
    <lineage>
        <taxon>Bacteria</taxon>
        <taxon>Pseudomonadati</taxon>
        <taxon>Pseudomonadota</taxon>
        <taxon>Betaproteobacteria</taxon>
        <taxon>Burkholderiales</taxon>
        <taxon>Comamonadaceae</taxon>
        <taxon>Ottowia</taxon>
    </lineage>
</organism>
<dbReference type="SUPFAM" id="SSF48452">
    <property type="entry name" value="TPR-like"/>
    <property type="match status" value="1"/>
</dbReference>
<dbReference type="AlphaFoldDB" id="A0A2S0MER7"/>
<dbReference type="KEGG" id="otk:C6570_08160"/>
<dbReference type="RefSeq" id="WP_106702768.1">
    <property type="nucleotide sequence ID" value="NZ_CP027666.1"/>
</dbReference>